<evidence type="ECO:0000259" key="1">
    <source>
        <dbReference type="PROSITE" id="PS51186"/>
    </source>
</evidence>
<dbReference type="SUPFAM" id="SSF55729">
    <property type="entry name" value="Acyl-CoA N-acyltransferases (Nat)"/>
    <property type="match status" value="1"/>
</dbReference>
<accession>A0A915DFR6</accession>
<keyword evidence="2" id="KW-1185">Reference proteome</keyword>
<dbReference type="Gene3D" id="3.40.630.30">
    <property type="match status" value="1"/>
</dbReference>
<organism evidence="2 3">
    <name type="scientific">Ditylenchus dipsaci</name>
    <dbReference type="NCBI Taxonomy" id="166011"/>
    <lineage>
        <taxon>Eukaryota</taxon>
        <taxon>Metazoa</taxon>
        <taxon>Ecdysozoa</taxon>
        <taxon>Nematoda</taxon>
        <taxon>Chromadorea</taxon>
        <taxon>Rhabditida</taxon>
        <taxon>Tylenchina</taxon>
        <taxon>Tylenchomorpha</taxon>
        <taxon>Sphaerularioidea</taxon>
        <taxon>Anguinidae</taxon>
        <taxon>Anguininae</taxon>
        <taxon>Ditylenchus</taxon>
    </lineage>
</organism>
<protein>
    <submittedName>
        <fullName evidence="3">N-acetyltransferase domain-containing protein</fullName>
    </submittedName>
</protein>
<evidence type="ECO:0000313" key="3">
    <source>
        <dbReference type="WBParaSite" id="jg18982"/>
    </source>
</evidence>
<feature type="domain" description="N-acetyltransferase" evidence="1">
    <location>
        <begin position="1"/>
        <end position="82"/>
    </location>
</feature>
<dbReference type="InterPro" id="IPR000182">
    <property type="entry name" value="GNAT_dom"/>
</dbReference>
<dbReference type="InterPro" id="IPR016181">
    <property type="entry name" value="Acyl_CoA_acyltransferase"/>
</dbReference>
<dbReference type="PROSITE" id="PS51186">
    <property type="entry name" value="GNAT"/>
    <property type="match status" value="1"/>
</dbReference>
<dbReference type="GO" id="GO:0016747">
    <property type="term" value="F:acyltransferase activity, transferring groups other than amino-acyl groups"/>
    <property type="evidence" value="ECO:0007669"/>
    <property type="project" value="InterPro"/>
</dbReference>
<dbReference type="AlphaFoldDB" id="A0A915DFR6"/>
<name>A0A915DFR6_9BILA</name>
<proteinExistence type="predicted"/>
<sequence>MGSLQYDIKGQTYHIGHLKTSDAYQNRKVGTVIMDEFLGYAEKSGAQQVTLSLYRNFGFVEDNNVDEENRYPGWLNMVKKFDSS</sequence>
<dbReference type="Proteomes" id="UP000887574">
    <property type="component" value="Unplaced"/>
</dbReference>
<dbReference type="WBParaSite" id="jg18982">
    <property type="protein sequence ID" value="jg18982"/>
    <property type="gene ID" value="jg18982"/>
</dbReference>
<reference evidence="3" key="1">
    <citation type="submission" date="2022-11" db="UniProtKB">
        <authorList>
            <consortium name="WormBaseParasite"/>
        </authorList>
    </citation>
    <scope>IDENTIFICATION</scope>
</reference>
<dbReference type="CDD" id="cd04301">
    <property type="entry name" value="NAT_SF"/>
    <property type="match status" value="1"/>
</dbReference>
<evidence type="ECO:0000313" key="2">
    <source>
        <dbReference type="Proteomes" id="UP000887574"/>
    </source>
</evidence>